<sequence length="199" mass="21299">MDPALFHQENCGSAPPDRMRDAAEMELVRLFAAHKAPIFGICRGLQVLNVTFGGDIIQDIATAGAHRGYTENGKLQIDETKLKTALDTKGSEIKALFTSDNGIAVQLNNIINGAAKTSGVKGSRGSLVEAAGYASTASDSENYITAAMTRTSKYISSLQLKLTDEESRLWSKFTAMETALQQLNVQSSMLTQFSGGSSN</sequence>
<dbReference type="InterPro" id="IPR040026">
    <property type="entry name" value="FliD"/>
</dbReference>
<evidence type="ECO:0000313" key="1">
    <source>
        <dbReference type="EMBL" id="MPN36309.1"/>
    </source>
</evidence>
<organism evidence="1">
    <name type="scientific">bioreactor metagenome</name>
    <dbReference type="NCBI Taxonomy" id="1076179"/>
    <lineage>
        <taxon>unclassified sequences</taxon>
        <taxon>metagenomes</taxon>
        <taxon>ecological metagenomes</taxon>
    </lineage>
</organism>
<dbReference type="PANTHER" id="PTHR30288">
    <property type="entry name" value="FLAGELLAR CAP/ASSEMBLY PROTEIN FLID"/>
    <property type="match status" value="1"/>
</dbReference>
<dbReference type="GO" id="GO:0009421">
    <property type="term" value="C:bacterial-type flagellum filament cap"/>
    <property type="evidence" value="ECO:0007669"/>
    <property type="project" value="InterPro"/>
</dbReference>
<comment type="caution">
    <text evidence="1">The sequence shown here is derived from an EMBL/GenBank/DDBJ whole genome shotgun (WGS) entry which is preliminary data.</text>
</comment>
<dbReference type="GO" id="GO:0071973">
    <property type="term" value="P:bacterial-type flagellum-dependent cell motility"/>
    <property type="evidence" value="ECO:0007669"/>
    <property type="project" value="TreeGrafter"/>
</dbReference>
<dbReference type="Pfam" id="PF07722">
    <property type="entry name" value="Peptidase_C26"/>
    <property type="match status" value="1"/>
</dbReference>
<dbReference type="PANTHER" id="PTHR30288:SF0">
    <property type="entry name" value="FLAGELLAR HOOK-ASSOCIATED PROTEIN 2"/>
    <property type="match status" value="1"/>
</dbReference>
<dbReference type="GO" id="GO:0007155">
    <property type="term" value="P:cell adhesion"/>
    <property type="evidence" value="ECO:0007669"/>
    <property type="project" value="InterPro"/>
</dbReference>
<dbReference type="EMBL" id="VSSQ01090362">
    <property type="protein sequence ID" value="MPN36309.1"/>
    <property type="molecule type" value="Genomic_DNA"/>
</dbReference>
<reference evidence="1" key="1">
    <citation type="submission" date="2019-08" db="EMBL/GenBank/DDBJ databases">
        <authorList>
            <person name="Kucharzyk K."/>
            <person name="Murdoch R.W."/>
            <person name="Higgins S."/>
            <person name="Loffler F."/>
        </authorList>
    </citation>
    <scope>NUCLEOTIDE SEQUENCE</scope>
</reference>
<dbReference type="Gene3D" id="3.40.50.880">
    <property type="match status" value="1"/>
</dbReference>
<accession>A0A645HDV4</accession>
<dbReference type="InterPro" id="IPR011697">
    <property type="entry name" value="Peptidase_C26"/>
</dbReference>
<dbReference type="SUPFAM" id="SSF52317">
    <property type="entry name" value="Class I glutamine amidotransferase-like"/>
    <property type="match status" value="1"/>
</dbReference>
<name>A0A645HDV4_9ZZZZ</name>
<gene>
    <name evidence="1" type="ORF">SDC9_183818</name>
</gene>
<dbReference type="GO" id="GO:0016787">
    <property type="term" value="F:hydrolase activity"/>
    <property type="evidence" value="ECO:0007669"/>
    <property type="project" value="InterPro"/>
</dbReference>
<dbReference type="AlphaFoldDB" id="A0A645HDV4"/>
<proteinExistence type="predicted"/>
<protein>
    <submittedName>
        <fullName evidence="1">Uncharacterized protein</fullName>
    </submittedName>
</protein>
<dbReference type="InterPro" id="IPR029062">
    <property type="entry name" value="Class_I_gatase-like"/>
</dbReference>